<accession>A0A8J4GA94</accession>
<evidence type="ECO:0000256" key="3">
    <source>
        <dbReference type="ARBA" id="ARBA00022692"/>
    </source>
</evidence>
<evidence type="ECO:0000256" key="1">
    <source>
        <dbReference type="ARBA" id="ARBA00004370"/>
    </source>
</evidence>
<sequence>MARSHPTSLFLILSSYVTFCAALSICNTLNWNARALNEYCTLPSGPTYGSPACSIYRLCDKSSAASPFLGPALCSLDRLFMTLCADRPELPECTTSQLHSTSTSGNAHCVRVTALELWSTEAVLVALAALCSRDSSGSATAECKSCNADQCDIPDPLLAYTAICKENPTATDCEPWAAFCAKETPTVAAALCLSSDAAVVSGAGWARVALRNFTSNEVSPAPPPPAEPCIQDPTEASCKDYTYPKSSALADIERLCGSMPTMPGCAIARACESGHHRVADKYCLPFVLLATLCHDMPGMRGCENYKALCKQGSVVQQCTVEGPVPQAPTWSQARKAVFGACNDHPMAGCANCTPHNCPDPLASLADICHEMPEMAACNGFWAFCEAAGPHDVAEWCGEDDDKYLPSMLMYFHQRTQELLLWKEWRPRTQGQYLASVLVIVLMGVVATGLKTAKGALVLQWNHQRALSGEELRVVSVWMPRNSQVTEILAKSAITGVSLTLDYFNMLIAMTFNVGFFCAVIAGYIVGTLLFSHVLENYAAILHQRRRDVAAHLKRRQRREAGMVGGGNGSTVTLLANGNGVNGAAAALGVQTMSEEEDAEEKLLMVVEGEGDCNCVHSA</sequence>
<keyword evidence="4" id="KW-0406">Ion transport</keyword>
<evidence type="ECO:0000256" key="5">
    <source>
        <dbReference type="ARBA" id="ARBA00022989"/>
    </source>
</evidence>
<evidence type="ECO:0000256" key="8">
    <source>
        <dbReference type="SAM" id="SignalP"/>
    </source>
</evidence>
<comment type="similarity">
    <text evidence="2">Belongs to the copper transporter (Ctr) (TC 1.A.56) family. SLC31A subfamily.</text>
</comment>
<evidence type="ECO:0000256" key="2">
    <source>
        <dbReference type="ARBA" id="ARBA00006921"/>
    </source>
</evidence>
<evidence type="ECO:0000313" key="9">
    <source>
        <dbReference type="EMBL" id="GIL75289.1"/>
    </source>
</evidence>
<keyword evidence="12" id="KW-1185">Reference proteome</keyword>
<dbReference type="AlphaFoldDB" id="A0A8J4GA94"/>
<keyword evidence="3 7" id="KW-0812">Transmembrane</keyword>
<keyword evidence="6 7" id="KW-0472">Membrane</keyword>
<keyword evidence="8" id="KW-0732">Signal</keyword>
<dbReference type="Pfam" id="PF04145">
    <property type="entry name" value="Ctr"/>
    <property type="match status" value="1"/>
</dbReference>
<feature type="signal peptide" evidence="8">
    <location>
        <begin position="1"/>
        <end position="22"/>
    </location>
</feature>
<dbReference type="EMBL" id="BNCQ01000013">
    <property type="protein sequence ID" value="GIM03159.1"/>
    <property type="molecule type" value="Genomic_DNA"/>
</dbReference>
<dbReference type="Proteomes" id="UP000747110">
    <property type="component" value="Unassembled WGS sequence"/>
</dbReference>
<organism evidence="10 11">
    <name type="scientific">Volvox reticuliferus</name>
    <dbReference type="NCBI Taxonomy" id="1737510"/>
    <lineage>
        <taxon>Eukaryota</taxon>
        <taxon>Viridiplantae</taxon>
        <taxon>Chlorophyta</taxon>
        <taxon>core chlorophytes</taxon>
        <taxon>Chlorophyceae</taxon>
        <taxon>CS clade</taxon>
        <taxon>Chlamydomonadales</taxon>
        <taxon>Volvocaceae</taxon>
        <taxon>Volvox</taxon>
    </lineage>
</organism>
<reference evidence="10" key="1">
    <citation type="journal article" date="2021" name="Proc. Natl. Acad. Sci. U.S.A.">
        <title>Three genomes in the algal genus Volvox reveal the fate of a haploid sex-determining region after a transition to homothallism.</title>
        <authorList>
            <person name="Yamamoto K."/>
            <person name="Hamaji T."/>
            <person name="Kawai-Toyooka H."/>
            <person name="Matsuzaki R."/>
            <person name="Takahashi F."/>
            <person name="Nishimura Y."/>
            <person name="Kawachi M."/>
            <person name="Noguchi H."/>
            <person name="Minakuchi Y."/>
            <person name="Umen J.G."/>
            <person name="Toyoda A."/>
            <person name="Nozaki H."/>
        </authorList>
    </citation>
    <scope>NUCLEOTIDE SEQUENCE</scope>
    <source>
        <strain evidence="10">NIES-3785</strain>
        <strain evidence="9">NIES-3786</strain>
    </source>
</reference>
<comment type="caution">
    <text evidence="10">The sequence shown here is derived from an EMBL/GenBank/DDBJ whole genome shotgun (WGS) entry which is preliminary data.</text>
</comment>
<feature type="chain" id="PRO_5036433625" description="Copper transporter" evidence="8">
    <location>
        <begin position="23"/>
        <end position="618"/>
    </location>
</feature>
<keyword evidence="5 7" id="KW-1133">Transmembrane helix</keyword>
<dbReference type="PANTHER" id="PTHR12483">
    <property type="entry name" value="SOLUTE CARRIER FAMILY 31 COPPER TRANSPORTERS"/>
    <property type="match status" value="1"/>
</dbReference>
<dbReference type="GO" id="GO:0005375">
    <property type="term" value="F:copper ion transmembrane transporter activity"/>
    <property type="evidence" value="ECO:0007669"/>
    <property type="project" value="InterPro"/>
</dbReference>
<evidence type="ECO:0000313" key="11">
    <source>
        <dbReference type="Proteomes" id="UP000722791"/>
    </source>
</evidence>
<dbReference type="OrthoDB" id="73901at2759"/>
<feature type="transmembrane region" description="Helical" evidence="7">
    <location>
        <begin position="432"/>
        <end position="449"/>
    </location>
</feature>
<proteinExistence type="inferred from homology"/>
<comment type="subcellular location">
    <subcellularLocation>
        <location evidence="1">Membrane</location>
    </subcellularLocation>
</comment>
<evidence type="ECO:0000256" key="4">
    <source>
        <dbReference type="ARBA" id="ARBA00022796"/>
    </source>
</evidence>
<keyword evidence="4" id="KW-0813">Transport</keyword>
<gene>
    <name evidence="9" type="ORF">Vretifemale_5114</name>
    <name evidence="10" type="ORF">Vretimale_7983</name>
</gene>
<evidence type="ECO:0000313" key="10">
    <source>
        <dbReference type="EMBL" id="GIM03159.1"/>
    </source>
</evidence>
<keyword evidence="4" id="KW-0187">Copper transport</keyword>
<dbReference type="Proteomes" id="UP000722791">
    <property type="component" value="Unassembled WGS sequence"/>
</dbReference>
<dbReference type="GO" id="GO:0016020">
    <property type="term" value="C:membrane"/>
    <property type="evidence" value="ECO:0007669"/>
    <property type="project" value="UniProtKB-SubCell"/>
</dbReference>
<evidence type="ECO:0000256" key="6">
    <source>
        <dbReference type="ARBA" id="ARBA00023136"/>
    </source>
</evidence>
<evidence type="ECO:0000313" key="12">
    <source>
        <dbReference type="Proteomes" id="UP000747110"/>
    </source>
</evidence>
<dbReference type="PANTHER" id="PTHR12483:SF115">
    <property type="entry name" value="COPPER TRANSPORT PROTEIN"/>
    <property type="match status" value="1"/>
</dbReference>
<dbReference type="InterPro" id="IPR007274">
    <property type="entry name" value="Cop_transporter"/>
</dbReference>
<evidence type="ECO:0000256" key="7">
    <source>
        <dbReference type="SAM" id="Phobius"/>
    </source>
</evidence>
<name>A0A8J4GA94_9CHLO</name>
<protein>
    <recommendedName>
        <fullName evidence="13">Copper transporter</fullName>
    </recommendedName>
</protein>
<keyword evidence="4" id="KW-0186">Copper</keyword>
<feature type="transmembrane region" description="Helical" evidence="7">
    <location>
        <begin position="513"/>
        <end position="534"/>
    </location>
</feature>
<evidence type="ECO:0008006" key="13">
    <source>
        <dbReference type="Google" id="ProtNLM"/>
    </source>
</evidence>
<dbReference type="EMBL" id="BNCP01000007">
    <property type="protein sequence ID" value="GIL75289.1"/>
    <property type="molecule type" value="Genomic_DNA"/>
</dbReference>